<dbReference type="OrthoDB" id="2014905at2759"/>
<evidence type="ECO:0000256" key="1">
    <source>
        <dbReference type="ARBA" id="ARBA00004173"/>
    </source>
</evidence>
<dbReference type="GO" id="GO:0005762">
    <property type="term" value="C:mitochondrial large ribosomal subunit"/>
    <property type="evidence" value="ECO:0007669"/>
    <property type="project" value="TreeGrafter"/>
</dbReference>
<dbReference type="PANTHER" id="PTHR21026:SF2">
    <property type="entry name" value="LARGE RIBOSOMAL SUBUNIT PROTEIN BL32M"/>
    <property type="match status" value="1"/>
</dbReference>
<sequence>MAFATAILRNSVRGLGYRLGCRRWSHVAALPAPLDRAFERTADSPFLLPEFNRDSEKTFEIKVPSFSFGGSMELMAVPKKKVSRHKRGIRNGPKALKPIPVIIRCRLCVAGVAGGLSCSTSIVAVGIEDHLVNTMIQPVDRVLLQMKQQLMLTNRISDLMAVKCLPTNLVAINVGIS</sequence>
<dbReference type="InterPro" id="IPR011332">
    <property type="entry name" value="Ribosomal_zn-bd"/>
</dbReference>
<gene>
    <name evidence="8" type="ORF">HHK36_024678</name>
</gene>
<evidence type="ECO:0000256" key="5">
    <source>
        <dbReference type="ARBA" id="ARBA00023128"/>
    </source>
</evidence>
<dbReference type="InterPro" id="IPR051991">
    <property type="entry name" value="Mitoribosomal_protein_bL32"/>
</dbReference>
<evidence type="ECO:0000256" key="3">
    <source>
        <dbReference type="ARBA" id="ARBA00022946"/>
    </source>
</evidence>
<evidence type="ECO:0000313" key="8">
    <source>
        <dbReference type="EMBL" id="KAF8390156.1"/>
    </source>
</evidence>
<dbReference type="AlphaFoldDB" id="A0A834YR64"/>
<dbReference type="SUPFAM" id="SSF57829">
    <property type="entry name" value="Zn-binding ribosomal proteins"/>
    <property type="match status" value="1"/>
</dbReference>
<evidence type="ECO:0000256" key="7">
    <source>
        <dbReference type="ARBA" id="ARBA00039935"/>
    </source>
</evidence>
<dbReference type="GO" id="GO:0003735">
    <property type="term" value="F:structural constituent of ribosome"/>
    <property type="evidence" value="ECO:0007669"/>
    <property type="project" value="TreeGrafter"/>
</dbReference>
<organism evidence="8 9">
    <name type="scientific">Tetracentron sinense</name>
    <name type="common">Spur-leaf</name>
    <dbReference type="NCBI Taxonomy" id="13715"/>
    <lineage>
        <taxon>Eukaryota</taxon>
        <taxon>Viridiplantae</taxon>
        <taxon>Streptophyta</taxon>
        <taxon>Embryophyta</taxon>
        <taxon>Tracheophyta</taxon>
        <taxon>Spermatophyta</taxon>
        <taxon>Magnoliopsida</taxon>
        <taxon>Trochodendrales</taxon>
        <taxon>Trochodendraceae</taxon>
        <taxon>Tetracentron</taxon>
    </lineage>
</organism>
<evidence type="ECO:0000256" key="2">
    <source>
        <dbReference type="ARBA" id="ARBA00008560"/>
    </source>
</evidence>
<dbReference type="Proteomes" id="UP000655225">
    <property type="component" value="Unassembled WGS sequence"/>
</dbReference>
<keyword evidence="6" id="KW-0687">Ribonucleoprotein</keyword>
<comment type="caution">
    <text evidence="8">The sequence shown here is derived from an EMBL/GenBank/DDBJ whole genome shotgun (WGS) entry which is preliminary data.</text>
</comment>
<keyword evidence="9" id="KW-1185">Reference proteome</keyword>
<protein>
    <recommendedName>
        <fullName evidence="7">Large ribosomal subunit protein bL32m</fullName>
    </recommendedName>
</protein>
<dbReference type="GO" id="GO:0006412">
    <property type="term" value="P:translation"/>
    <property type="evidence" value="ECO:0007669"/>
    <property type="project" value="InterPro"/>
</dbReference>
<keyword evidence="4" id="KW-0689">Ribosomal protein</keyword>
<evidence type="ECO:0000256" key="4">
    <source>
        <dbReference type="ARBA" id="ARBA00022980"/>
    </source>
</evidence>
<dbReference type="EMBL" id="JABCRI010000018">
    <property type="protein sequence ID" value="KAF8390156.1"/>
    <property type="molecule type" value="Genomic_DNA"/>
</dbReference>
<proteinExistence type="inferred from homology"/>
<name>A0A834YR64_TETSI</name>
<comment type="similarity">
    <text evidence="2">Belongs to the bacterial ribosomal protein bL32 family.</text>
</comment>
<reference evidence="8 9" key="1">
    <citation type="submission" date="2020-04" db="EMBL/GenBank/DDBJ databases">
        <title>Plant Genome Project.</title>
        <authorList>
            <person name="Zhang R.-G."/>
        </authorList>
    </citation>
    <scope>NUCLEOTIDE SEQUENCE [LARGE SCALE GENOMIC DNA]</scope>
    <source>
        <strain evidence="8">YNK0</strain>
        <tissue evidence="8">Leaf</tissue>
    </source>
</reference>
<evidence type="ECO:0000256" key="6">
    <source>
        <dbReference type="ARBA" id="ARBA00023274"/>
    </source>
</evidence>
<dbReference type="PANTHER" id="PTHR21026">
    <property type="entry name" value="39S RIBOSOMAL PROTEIN L32, MITOCHONDRIAL"/>
    <property type="match status" value="1"/>
</dbReference>
<comment type="subcellular location">
    <subcellularLocation>
        <location evidence="1">Mitochondrion</location>
    </subcellularLocation>
</comment>
<accession>A0A834YR64</accession>
<evidence type="ECO:0000313" key="9">
    <source>
        <dbReference type="Proteomes" id="UP000655225"/>
    </source>
</evidence>
<keyword evidence="3" id="KW-0809">Transit peptide</keyword>
<keyword evidence="5" id="KW-0496">Mitochondrion</keyword>